<dbReference type="EMBL" id="MF417889">
    <property type="protein sequence ID" value="ASN69351.1"/>
    <property type="molecule type" value="Genomic_DNA"/>
</dbReference>
<protein>
    <submittedName>
        <fullName evidence="2">Putative cro-like repressor</fullName>
    </submittedName>
</protein>
<feature type="domain" description="HTH cro/C1-type" evidence="1">
    <location>
        <begin position="8"/>
        <end position="65"/>
    </location>
</feature>
<dbReference type="Gene3D" id="1.10.260.40">
    <property type="entry name" value="lambda repressor-like DNA-binding domains"/>
    <property type="match status" value="1"/>
</dbReference>
<dbReference type="InterPro" id="IPR001387">
    <property type="entry name" value="Cro/C1-type_HTH"/>
</dbReference>
<dbReference type="InterPro" id="IPR010982">
    <property type="entry name" value="Lambda_DNA-bd_dom_sf"/>
</dbReference>
<name>A0A2H4JBB1_9CAUD</name>
<evidence type="ECO:0000259" key="1">
    <source>
        <dbReference type="Pfam" id="PF13443"/>
    </source>
</evidence>
<dbReference type="GO" id="GO:0003677">
    <property type="term" value="F:DNA binding"/>
    <property type="evidence" value="ECO:0007669"/>
    <property type="project" value="InterPro"/>
</dbReference>
<dbReference type="Pfam" id="PF13443">
    <property type="entry name" value="HTH_26"/>
    <property type="match status" value="1"/>
</dbReference>
<accession>A0A2H4JBB1</accession>
<dbReference type="SUPFAM" id="SSF47413">
    <property type="entry name" value="lambda repressor-like DNA-binding domains"/>
    <property type="match status" value="1"/>
</dbReference>
<evidence type="ECO:0000313" key="2">
    <source>
        <dbReference type="EMBL" id="ASN69351.1"/>
    </source>
</evidence>
<gene>
    <name evidence="2" type="ORF">10S14_29</name>
</gene>
<sequence>MVQQKHTKLRLYLDKHGIKHKEVAKAMGMTTNRFSQKINRNKSDFTLQEASLLCYILDLNMNEFFYNPNVPKTGIDKILS</sequence>
<reference evidence="2" key="1">
    <citation type="submission" date="2017-06" db="EMBL/GenBank/DDBJ databases">
        <title>Novel phages from South African skin metaviromes.</title>
        <authorList>
            <person name="van Zyl L.J."/>
            <person name="Abrahams Y."/>
            <person name="Stander E.A."/>
            <person name="Kirby B.M."/>
            <person name="Clavaud C."/>
            <person name="Farcet C."/>
            <person name="Breton L."/>
            <person name="Trindade M.I."/>
        </authorList>
    </citation>
    <scope>NUCLEOTIDE SEQUENCE</scope>
</reference>
<proteinExistence type="predicted"/>
<organism evidence="2">
    <name type="scientific">uncultured Caudovirales phage</name>
    <dbReference type="NCBI Taxonomy" id="2100421"/>
    <lineage>
        <taxon>Viruses</taxon>
        <taxon>Duplodnaviria</taxon>
        <taxon>Heunggongvirae</taxon>
        <taxon>Uroviricota</taxon>
        <taxon>Caudoviricetes</taxon>
        <taxon>Peduoviridae</taxon>
        <taxon>Maltschvirus</taxon>
        <taxon>Maltschvirus maltsch</taxon>
    </lineage>
</organism>
<dbReference type="CDD" id="cd00093">
    <property type="entry name" value="HTH_XRE"/>
    <property type="match status" value="1"/>
</dbReference>